<organism evidence="2 3">
    <name type="scientific">Glomus cerebriforme</name>
    <dbReference type="NCBI Taxonomy" id="658196"/>
    <lineage>
        <taxon>Eukaryota</taxon>
        <taxon>Fungi</taxon>
        <taxon>Fungi incertae sedis</taxon>
        <taxon>Mucoromycota</taxon>
        <taxon>Glomeromycotina</taxon>
        <taxon>Glomeromycetes</taxon>
        <taxon>Glomerales</taxon>
        <taxon>Glomeraceae</taxon>
        <taxon>Glomus</taxon>
    </lineage>
</organism>
<evidence type="ECO:0000313" key="3">
    <source>
        <dbReference type="Proteomes" id="UP000265703"/>
    </source>
</evidence>
<feature type="compositionally biased region" description="Low complexity" evidence="1">
    <location>
        <begin position="288"/>
        <end position="297"/>
    </location>
</feature>
<protein>
    <submittedName>
        <fullName evidence="2">Uncharacterized protein</fullName>
    </submittedName>
</protein>
<dbReference type="EMBL" id="QKYT01000024">
    <property type="protein sequence ID" value="RIA97857.1"/>
    <property type="molecule type" value="Genomic_DNA"/>
</dbReference>
<keyword evidence="3" id="KW-1185">Reference proteome</keyword>
<reference evidence="2 3" key="1">
    <citation type="submission" date="2018-06" db="EMBL/GenBank/DDBJ databases">
        <title>Comparative genomics reveals the genomic features of Rhizophagus irregularis, R. cerebriforme, R. diaphanum and Gigaspora rosea, and their symbiotic lifestyle signature.</title>
        <authorList>
            <person name="Morin E."/>
            <person name="San Clemente H."/>
            <person name="Chen E.C.H."/>
            <person name="De La Providencia I."/>
            <person name="Hainaut M."/>
            <person name="Kuo A."/>
            <person name="Kohler A."/>
            <person name="Murat C."/>
            <person name="Tang N."/>
            <person name="Roy S."/>
            <person name="Loubradou J."/>
            <person name="Henrissat B."/>
            <person name="Grigoriev I.V."/>
            <person name="Corradi N."/>
            <person name="Roux C."/>
            <person name="Martin F.M."/>
        </authorList>
    </citation>
    <scope>NUCLEOTIDE SEQUENCE [LARGE SCALE GENOMIC DNA]</scope>
    <source>
        <strain evidence="2 3">DAOM 227022</strain>
    </source>
</reference>
<proteinExistence type="predicted"/>
<dbReference type="Proteomes" id="UP000265703">
    <property type="component" value="Unassembled WGS sequence"/>
</dbReference>
<dbReference type="STRING" id="658196.A0A397TN31"/>
<sequence length="476" mass="54160">MLFFKRYRIRNARNLDNNNQESQQSINSKYNSLPTNSSYARTYSRSSYSQQSNITTIPENTEVYSGSFDDCGQLRTSSISDTRSSSVSEPCCNPRIVNEINEISREQYEIVKCPKAQNDNEVKKWYNFNIINSLKNKNLKVICHKGQQIHIITAKRIKDGKKVMIKRVEKENLAITDYFRPAYSYSASCECIESSRSLSIISTKSSNATIAPIIVTFNEDSLPQYNKYTGRSNSLPARSSLLINSLTFERNSSTSSIIKTVSIGFDSNDQLSLQNFDSPQNSPQTQILNNSSQLSNSPRTSIHHIPNQHSIHNHSPRTSIHNIPSQHLIHNIPSRNQIYNENLPPNSVGSTPVHAQIDKLRKSSVSFSVLTSSSSTSINNSASINSQSPALSIKSDSSISSMSVQPPSIHSYSPIELQCFYCNSNELPVYIDYFVDEKYYYYITKLHGVKQRKLKKPFSWFKKKYFKVNWDDYFTN</sequence>
<accession>A0A397TN31</accession>
<feature type="region of interest" description="Disordered" evidence="1">
    <location>
        <begin position="14"/>
        <end position="33"/>
    </location>
</feature>
<evidence type="ECO:0000313" key="2">
    <source>
        <dbReference type="EMBL" id="RIA97857.1"/>
    </source>
</evidence>
<gene>
    <name evidence="2" type="ORF">C1645_813574</name>
</gene>
<dbReference type="OrthoDB" id="2094343at2759"/>
<feature type="compositionally biased region" description="Polar residues" evidence="1">
    <location>
        <begin position="275"/>
        <end position="287"/>
    </location>
</feature>
<name>A0A397TN31_9GLOM</name>
<feature type="region of interest" description="Disordered" evidence="1">
    <location>
        <begin position="275"/>
        <end position="321"/>
    </location>
</feature>
<comment type="caution">
    <text evidence="2">The sequence shown here is derived from an EMBL/GenBank/DDBJ whole genome shotgun (WGS) entry which is preliminary data.</text>
</comment>
<evidence type="ECO:0000256" key="1">
    <source>
        <dbReference type="SAM" id="MobiDB-lite"/>
    </source>
</evidence>
<feature type="compositionally biased region" description="Low complexity" evidence="1">
    <location>
        <begin position="17"/>
        <end position="28"/>
    </location>
</feature>
<dbReference type="AlphaFoldDB" id="A0A397TN31"/>